<dbReference type="InterPro" id="IPR001876">
    <property type="entry name" value="Znf_RanBP2"/>
</dbReference>
<evidence type="ECO:0000256" key="3">
    <source>
        <dbReference type="ARBA" id="ARBA00022833"/>
    </source>
</evidence>
<dbReference type="InterPro" id="IPR036420">
    <property type="entry name" value="BRCT_dom_sf"/>
</dbReference>
<dbReference type="PROSITE" id="PS50172">
    <property type="entry name" value="BRCT"/>
    <property type="match status" value="2"/>
</dbReference>
<comment type="caution">
    <text evidence="8">The sequence shown here is derived from an EMBL/GenBank/DDBJ whole genome shotgun (WGS) entry which is preliminary data.</text>
</comment>
<evidence type="ECO:0000256" key="2">
    <source>
        <dbReference type="ARBA" id="ARBA00022771"/>
    </source>
</evidence>
<dbReference type="InterPro" id="IPR022047">
    <property type="entry name" value="Microcephalin-like"/>
</dbReference>
<dbReference type="PANTHER" id="PTHR14625">
    <property type="entry name" value="MICROCEPHALIN"/>
    <property type="match status" value="1"/>
</dbReference>
<feature type="domain" description="BRCT" evidence="6">
    <location>
        <begin position="819"/>
        <end position="904"/>
    </location>
</feature>
<dbReference type="GO" id="GO:0008270">
    <property type="term" value="F:zinc ion binding"/>
    <property type="evidence" value="ECO:0007669"/>
    <property type="project" value="UniProtKB-KW"/>
</dbReference>
<dbReference type="PANTHER" id="PTHR14625:SF3">
    <property type="entry name" value="MICROCEPHALIN"/>
    <property type="match status" value="1"/>
</dbReference>
<dbReference type="SMART" id="SM00292">
    <property type="entry name" value="BRCT"/>
    <property type="match status" value="2"/>
</dbReference>
<keyword evidence="1" id="KW-0479">Metal-binding</keyword>
<dbReference type="InterPro" id="IPR001357">
    <property type="entry name" value="BRCT_dom"/>
</dbReference>
<feature type="compositionally biased region" description="Basic and acidic residues" evidence="5">
    <location>
        <begin position="223"/>
        <end position="241"/>
    </location>
</feature>
<dbReference type="EMBL" id="CANTFL010000389">
    <property type="protein sequence ID" value="CAI5721794.1"/>
    <property type="molecule type" value="Genomic_DNA"/>
</dbReference>
<keyword evidence="3" id="KW-0862">Zinc</keyword>
<name>A0AAV0TH14_HYABA</name>
<dbReference type="Pfam" id="PF16589">
    <property type="entry name" value="BRCT_2"/>
    <property type="match status" value="1"/>
</dbReference>
<dbReference type="PROSITE" id="PS50199">
    <property type="entry name" value="ZF_RANBP2_2"/>
    <property type="match status" value="1"/>
</dbReference>
<evidence type="ECO:0008006" key="10">
    <source>
        <dbReference type="Google" id="ProtNLM"/>
    </source>
</evidence>
<dbReference type="AlphaFoldDB" id="A0AAV0TH14"/>
<dbReference type="Proteomes" id="UP001162031">
    <property type="component" value="Unassembled WGS sequence"/>
</dbReference>
<evidence type="ECO:0000313" key="9">
    <source>
        <dbReference type="Proteomes" id="UP001162031"/>
    </source>
</evidence>
<evidence type="ECO:0000256" key="1">
    <source>
        <dbReference type="ARBA" id="ARBA00022723"/>
    </source>
</evidence>
<feature type="compositionally biased region" description="Basic residues" evidence="5">
    <location>
        <begin position="411"/>
        <end position="425"/>
    </location>
</feature>
<evidence type="ECO:0000313" key="8">
    <source>
        <dbReference type="EMBL" id="CAI5721794.1"/>
    </source>
</evidence>
<dbReference type="CDD" id="cd17716">
    <property type="entry name" value="BRCT_microcephalin_rpt1"/>
    <property type="match status" value="1"/>
</dbReference>
<evidence type="ECO:0000259" key="6">
    <source>
        <dbReference type="PROSITE" id="PS50172"/>
    </source>
</evidence>
<sequence>MSLSAAAHVPYALRPPARRASPPHAAHALAPSCTAAAPPCRRRRRSISSGHGPLHGVVAIVDVRVGADAQIDCSDVVARKLRELGACTVKRFTPKLTHVVLSHVTPVWKAKIVKWQSGGGSASAGASTGASARAAAGGGGYKRRYELHIVSQLWVNACYVSKQKRDERAFFPVRQQQQQKQQLEHATTDRRGLIEASETVSSGQEPVQHHSQRRRGRPSLGHEPLESVEGHEGLRRDKTDDTSSGNGQETQELDNAVVDLWTPSPVDCSKVHKTQQKNKRKVRAQSMEPLASDAILKLLGGAEAVSRVEETCTPVKQMIRSRRVTSSVKRRKTLNGPPTQLEDVTASPARGVNAVSEVEIDKKSGIVEQSNDGIVVPDCQASLCLFGVSSAVAVDSEKTGITVSPDDKSKSAKRTTARELRRRNRNSLPYGSGLTLKAGIWSCAACGCSNPRARRCCTDCQALKGTAKSPGSSDSVSPLVVASPVAEASKTLSATSAITIAPATLRSESLTPPTGKERLSGSARKSKTPSSCLPLPRRDSRSLTRPTASSAAKVRTLSPGASRVSRSVTKTSASSADTTSRTQSPAVRSSILKHNSMSALVANALIPTVAREQSPVMEKGQKKLQTTGDIKVTQGSAKKRFRPPFSSNTLTTPVVKKARRNINMEDTMDKRLATPGSVSGFLRKHRDVNSTPIPMAMNFSTSVNSGRLARTVISITGVSTETRGVLECAIHAIDANMTNDAGYRKARMVKSVDYAAGVTHLIVGKGAKRTIKVLFAIARGAWIVSEDWAFSSLEQERWLPEEDFELTMFANKYAREHPESRQKFKGMKFFVGSNVEPSREVLQSLIQVAGGEICNQISVADICICGDASLFRRARRIGIRAVTSKWVFDSIAGMKLEDEAKYKFTEPMDVLAKTPTKSRRAVVSGLEAHSTVPE</sequence>
<keyword evidence="2 4" id="KW-0863">Zinc-finger</keyword>
<accession>A0AAV0TH14</accession>
<feature type="domain" description="RanBP2-type" evidence="7">
    <location>
        <begin position="437"/>
        <end position="466"/>
    </location>
</feature>
<evidence type="ECO:0000259" key="7">
    <source>
        <dbReference type="PROSITE" id="PS50199"/>
    </source>
</evidence>
<proteinExistence type="predicted"/>
<dbReference type="GO" id="GO:0000278">
    <property type="term" value="P:mitotic cell cycle"/>
    <property type="evidence" value="ECO:0007669"/>
    <property type="project" value="TreeGrafter"/>
</dbReference>
<evidence type="ECO:0000256" key="5">
    <source>
        <dbReference type="SAM" id="MobiDB-lite"/>
    </source>
</evidence>
<dbReference type="CDD" id="cd17736">
    <property type="entry name" value="BRCT_microcephalin_rpt2"/>
    <property type="match status" value="1"/>
</dbReference>
<dbReference type="Gene3D" id="3.40.50.10190">
    <property type="entry name" value="BRCT domain"/>
    <property type="match status" value="3"/>
</dbReference>
<keyword evidence="9" id="KW-1185">Reference proteome</keyword>
<evidence type="ECO:0000256" key="4">
    <source>
        <dbReference type="PROSITE-ProRule" id="PRU00322"/>
    </source>
</evidence>
<organism evidence="8 9">
    <name type="scientific">Hyaloperonospora brassicae</name>
    <name type="common">Brassica downy mildew</name>
    <name type="synonym">Peronospora brassicae</name>
    <dbReference type="NCBI Taxonomy" id="162125"/>
    <lineage>
        <taxon>Eukaryota</taxon>
        <taxon>Sar</taxon>
        <taxon>Stramenopiles</taxon>
        <taxon>Oomycota</taxon>
        <taxon>Peronosporomycetes</taxon>
        <taxon>Peronosporales</taxon>
        <taxon>Peronosporaceae</taxon>
        <taxon>Hyaloperonospora</taxon>
    </lineage>
</organism>
<feature type="compositionally biased region" description="Low complexity" evidence="5">
    <location>
        <begin position="567"/>
        <end position="584"/>
    </location>
</feature>
<protein>
    <recommendedName>
        <fullName evidence="10">RanBP2-type domain-containing protein</fullName>
    </recommendedName>
</protein>
<dbReference type="PROSITE" id="PS01358">
    <property type="entry name" value="ZF_RANBP2_1"/>
    <property type="match status" value="1"/>
</dbReference>
<feature type="domain" description="BRCT" evidence="6">
    <location>
        <begin position="746"/>
        <end position="806"/>
    </location>
</feature>
<feature type="region of interest" description="Disordered" evidence="5">
    <location>
        <begin position="321"/>
        <end position="344"/>
    </location>
</feature>
<dbReference type="SUPFAM" id="SSF52113">
    <property type="entry name" value="BRCT domain"/>
    <property type="match status" value="3"/>
</dbReference>
<feature type="compositionally biased region" description="Basic residues" evidence="5">
    <location>
        <begin position="321"/>
        <end position="333"/>
    </location>
</feature>
<reference evidence="8" key="1">
    <citation type="submission" date="2022-12" db="EMBL/GenBank/DDBJ databases">
        <authorList>
            <person name="Webb A."/>
        </authorList>
    </citation>
    <scope>NUCLEOTIDE SEQUENCE</scope>
    <source>
        <strain evidence="8">Hp1</strain>
    </source>
</reference>
<gene>
    <name evidence="8" type="ORF">HBR001_LOCUS2709</name>
</gene>
<feature type="region of interest" description="Disordered" evidence="5">
    <location>
        <begin position="505"/>
        <end position="587"/>
    </location>
</feature>
<dbReference type="CDD" id="cd17751">
    <property type="entry name" value="BRCT_microcephalin_rpt3"/>
    <property type="match status" value="1"/>
</dbReference>
<feature type="region of interest" description="Disordered" evidence="5">
    <location>
        <begin position="401"/>
        <end position="428"/>
    </location>
</feature>
<feature type="region of interest" description="Disordered" evidence="5">
    <location>
        <begin position="197"/>
        <end position="257"/>
    </location>
</feature>